<feature type="transmembrane region" description="Helical" evidence="5">
    <location>
        <begin position="80"/>
        <end position="98"/>
    </location>
</feature>
<keyword evidence="4 5" id="KW-0472">Membrane</keyword>
<dbReference type="Gene3D" id="1.20.1720.10">
    <property type="entry name" value="Multidrug resistance protein D"/>
    <property type="match status" value="1"/>
</dbReference>
<feature type="transmembrane region" description="Helical" evidence="5">
    <location>
        <begin position="243"/>
        <end position="262"/>
    </location>
</feature>
<dbReference type="PANTHER" id="PTHR23501">
    <property type="entry name" value="MAJOR FACILITATOR SUPERFAMILY"/>
    <property type="match status" value="1"/>
</dbReference>
<proteinExistence type="predicted"/>
<evidence type="ECO:0000256" key="4">
    <source>
        <dbReference type="ARBA" id="ARBA00023136"/>
    </source>
</evidence>
<evidence type="ECO:0000256" key="1">
    <source>
        <dbReference type="ARBA" id="ARBA00004141"/>
    </source>
</evidence>
<feature type="transmembrane region" description="Helical" evidence="5">
    <location>
        <begin position="359"/>
        <end position="377"/>
    </location>
</feature>
<gene>
    <name evidence="7" type="primary">FPY5</name>
    <name evidence="7" type="ORF">MFIFM68171_06756</name>
</gene>
<feature type="transmembrane region" description="Helical" evidence="5">
    <location>
        <begin position="135"/>
        <end position="155"/>
    </location>
</feature>
<feature type="transmembrane region" description="Helical" evidence="5">
    <location>
        <begin position="42"/>
        <end position="68"/>
    </location>
</feature>
<feature type="transmembrane region" description="Helical" evidence="5">
    <location>
        <begin position="458"/>
        <end position="476"/>
    </location>
</feature>
<keyword evidence="2 5" id="KW-0812">Transmembrane</keyword>
<feature type="transmembrane region" description="Helical" evidence="5">
    <location>
        <begin position="384"/>
        <end position="404"/>
    </location>
</feature>
<dbReference type="Pfam" id="PF07690">
    <property type="entry name" value="MFS_1"/>
    <property type="match status" value="1"/>
</dbReference>
<evidence type="ECO:0000313" key="7">
    <source>
        <dbReference type="EMBL" id="GAB1316546.1"/>
    </source>
</evidence>
<feature type="transmembrane region" description="Helical" evidence="5">
    <location>
        <begin position="110"/>
        <end position="129"/>
    </location>
</feature>
<name>A0ABQ0GFJ4_9PEZI</name>
<evidence type="ECO:0000256" key="2">
    <source>
        <dbReference type="ARBA" id="ARBA00022692"/>
    </source>
</evidence>
<feature type="transmembrane region" description="Helical" evidence="5">
    <location>
        <begin position="416"/>
        <end position="437"/>
    </location>
</feature>
<dbReference type="PRINTS" id="PR01036">
    <property type="entry name" value="TCRTETB"/>
</dbReference>
<dbReference type="PANTHER" id="PTHR23501:SF43">
    <property type="entry name" value="MULTIDRUG TRANSPORTER, PUTATIVE (AFU_ORTHOLOGUE AFUA_6G03040)-RELATED"/>
    <property type="match status" value="1"/>
</dbReference>
<dbReference type="GeneID" id="98177499"/>
<comment type="subcellular location">
    <subcellularLocation>
        <location evidence="1">Membrane</location>
        <topology evidence="1">Multi-pass membrane protein</topology>
    </subcellularLocation>
</comment>
<protein>
    <submittedName>
        <fullName evidence="7">MFS-type transporter fpy5</fullName>
    </submittedName>
</protein>
<sequence>MDKSTGTTIRETALVADAEANDTAANSSNGPKAKIYPKGWKLHALTAGLCLSMLLSTLETTIVSTSLVSMVNALEGFSQAGWVVTSYFLTYTGFLIIYAKLSDILGTKVLILFAVALFAVFSIACGFSNTMLQLIIFRSIQGIGGSGIYSLVTVMTPLMVPPAKYPTYIAIISSVFAISSVLGPLLGGAISDTTTWRWVFWLNGPPGTVAIILISISIPFSFPYPGPARFFSALMSQKVWTRVDFLGAFTSLAASILLVFALEQAGVEYPWDSAAIIASFVLSGVLWIIFVGWERTLSVRNAACEPMFPWRLACNRLVLGLLLNAFLTGFPFMASLINIPQRFQVVNGTTAVDAGIRMLPLLLCSPFATILSSLIISRLKIAPLYILLGGCSLQAIGVGLFSSLDSSDLSIPASQYGFQVIMGFGFGFNLSTVLMMVPMVVKQEDMAVTMGSATQIRVLGGTIGLAICSALLRNYVTNQTTELLTSDQQAAMFQSFQSVGRLSPELQVKIRGVYADGYSQIMRVMLYFCIASLFSLLLLVERHPRRLQTTEDGEIVVREQERGKES</sequence>
<reference evidence="7 8" key="1">
    <citation type="submission" date="2024-09" db="EMBL/GenBank/DDBJ databases">
        <title>Itraconazole resistance in Madurella fahalii resulting from another homologue of gene encoding cytochrome P450 14-alpha sterol demethylase (CYP51).</title>
        <authorList>
            <person name="Yoshioka I."/>
            <person name="Fahal A.H."/>
            <person name="Kaneko S."/>
            <person name="Yaguchi T."/>
        </authorList>
    </citation>
    <scope>NUCLEOTIDE SEQUENCE [LARGE SCALE GENOMIC DNA]</scope>
    <source>
        <strain evidence="7 8">IFM 68171</strain>
    </source>
</reference>
<feature type="domain" description="Major facilitator superfamily (MFS) profile" evidence="6">
    <location>
        <begin position="45"/>
        <end position="547"/>
    </location>
</feature>
<dbReference type="EMBL" id="BAAFSV010000003">
    <property type="protein sequence ID" value="GAB1316546.1"/>
    <property type="molecule type" value="Genomic_DNA"/>
</dbReference>
<dbReference type="InterPro" id="IPR011701">
    <property type="entry name" value="MFS"/>
</dbReference>
<feature type="transmembrane region" description="Helical" evidence="5">
    <location>
        <begin position="274"/>
        <end position="293"/>
    </location>
</feature>
<evidence type="ECO:0000256" key="3">
    <source>
        <dbReference type="ARBA" id="ARBA00022989"/>
    </source>
</evidence>
<dbReference type="PROSITE" id="PS50850">
    <property type="entry name" value="MFS"/>
    <property type="match status" value="1"/>
</dbReference>
<evidence type="ECO:0000259" key="6">
    <source>
        <dbReference type="PROSITE" id="PS50850"/>
    </source>
</evidence>
<accession>A0ABQ0GFJ4</accession>
<comment type="caution">
    <text evidence="7">The sequence shown here is derived from an EMBL/GenBank/DDBJ whole genome shotgun (WGS) entry which is preliminary data.</text>
</comment>
<evidence type="ECO:0000256" key="5">
    <source>
        <dbReference type="SAM" id="Phobius"/>
    </source>
</evidence>
<dbReference type="InterPro" id="IPR036259">
    <property type="entry name" value="MFS_trans_sf"/>
</dbReference>
<dbReference type="RefSeq" id="XP_070918277.1">
    <property type="nucleotide sequence ID" value="XM_071062176.1"/>
</dbReference>
<feature type="transmembrane region" description="Helical" evidence="5">
    <location>
        <begin position="317"/>
        <end position="339"/>
    </location>
</feature>
<dbReference type="Gene3D" id="1.20.1250.20">
    <property type="entry name" value="MFS general substrate transporter like domains"/>
    <property type="match status" value="1"/>
</dbReference>
<feature type="transmembrane region" description="Helical" evidence="5">
    <location>
        <begin position="198"/>
        <end position="222"/>
    </location>
</feature>
<dbReference type="Proteomes" id="UP001628179">
    <property type="component" value="Unassembled WGS sequence"/>
</dbReference>
<feature type="transmembrane region" description="Helical" evidence="5">
    <location>
        <begin position="167"/>
        <end position="186"/>
    </location>
</feature>
<dbReference type="SUPFAM" id="SSF103473">
    <property type="entry name" value="MFS general substrate transporter"/>
    <property type="match status" value="1"/>
</dbReference>
<keyword evidence="3 5" id="KW-1133">Transmembrane helix</keyword>
<evidence type="ECO:0000313" key="8">
    <source>
        <dbReference type="Proteomes" id="UP001628179"/>
    </source>
</evidence>
<dbReference type="InterPro" id="IPR020846">
    <property type="entry name" value="MFS_dom"/>
</dbReference>
<keyword evidence="8" id="KW-1185">Reference proteome</keyword>
<feature type="transmembrane region" description="Helical" evidence="5">
    <location>
        <begin position="521"/>
        <end position="540"/>
    </location>
</feature>
<organism evidence="7 8">
    <name type="scientific">Madurella fahalii</name>
    <dbReference type="NCBI Taxonomy" id="1157608"/>
    <lineage>
        <taxon>Eukaryota</taxon>
        <taxon>Fungi</taxon>
        <taxon>Dikarya</taxon>
        <taxon>Ascomycota</taxon>
        <taxon>Pezizomycotina</taxon>
        <taxon>Sordariomycetes</taxon>
        <taxon>Sordariomycetidae</taxon>
        <taxon>Sordariales</taxon>
        <taxon>Sordariales incertae sedis</taxon>
        <taxon>Madurella</taxon>
    </lineage>
</organism>